<evidence type="ECO:0000313" key="2">
    <source>
        <dbReference type="Proteomes" id="UP000299102"/>
    </source>
</evidence>
<name>A0A4C1UFU1_EUMVA</name>
<dbReference type="AlphaFoldDB" id="A0A4C1UFU1"/>
<accession>A0A4C1UFU1</accession>
<organism evidence="1 2">
    <name type="scientific">Eumeta variegata</name>
    <name type="common">Bagworm moth</name>
    <name type="synonym">Eumeta japonica</name>
    <dbReference type="NCBI Taxonomy" id="151549"/>
    <lineage>
        <taxon>Eukaryota</taxon>
        <taxon>Metazoa</taxon>
        <taxon>Ecdysozoa</taxon>
        <taxon>Arthropoda</taxon>
        <taxon>Hexapoda</taxon>
        <taxon>Insecta</taxon>
        <taxon>Pterygota</taxon>
        <taxon>Neoptera</taxon>
        <taxon>Endopterygota</taxon>
        <taxon>Lepidoptera</taxon>
        <taxon>Glossata</taxon>
        <taxon>Ditrysia</taxon>
        <taxon>Tineoidea</taxon>
        <taxon>Psychidae</taxon>
        <taxon>Oiketicinae</taxon>
        <taxon>Eumeta</taxon>
    </lineage>
</organism>
<proteinExistence type="predicted"/>
<dbReference type="EMBL" id="BGZK01000166">
    <property type="protein sequence ID" value="GBP24842.1"/>
    <property type="molecule type" value="Genomic_DNA"/>
</dbReference>
<reference evidence="1 2" key="1">
    <citation type="journal article" date="2019" name="Commun. Biol.">
        <title>The bagworm genome reveals a unique fibroin gene that provides high tensile strength.</title>
        <authorList>
            <person name="Kono N."/>
            <person name="Nakamura H."/>
            <person name="Ohtoshi R."/>
            <person name="Tomita M."/>
            <person name="Numata K."/>
            <person name="Arakawa K."/>
        </authorList>
    </citation>
    <scope>NUCLEOTIDE SEQUENCE [LARGE SCALE GENOMIC DNA]</scope>
</reference>
<evidence type="ECO:0000313" key="1">
    <source>
        <dbReference type="EMBL" id="GBP24842.1"/>
    </source>
</evidence>
<protein>
    <submittedName>
        <fullName evidence="1">Uncharacterized protein</fullName>
    </submittedName>
</protein>
<sequence>MCFRMDTIKVVGEFVREKSPFSRSPNTPSDALSDLARARHAVNRIIIAFGVLGVCCANLETSFSFEGEKAMLQLSGYFLGHLADCAF</sequence>
<gene>
    <name evidence="1" type="ORF">EVAR_14175_1</name>
</gene>
<dbReference type="OrthoDB" id="7374376at2759"/>
<comment type="caution">
    <text evidence="1">The sequence shown here is derived from an EMBL/GenBank/DDBJ whole genome shotgun (WGS) entry which is preliminary data.</text>
</comment>
<dbReference type="Proteomes" id="UP000299102">
    <property type="component" value="Unassembled WGS sequence"/>
</dbReference>
<keyword evidence="2" id="KW-1185">Reference proteome</keyword>